<evidence type="ECO:0000313" key="1">
    <source>
        <dbReference type="EMBL" id="EMK20538.1"/>
    </source>
</evidence>
<dbReference type="PATRIC" id="fig|1240687.3.peg.4477"/>
<dbReference type="AlphaFoldDB" id="M6EVQ2"/>
<organism evidence="1 2">
    <name type="scientific">Leptospira kirschneri serovar Bulgarica str. Nikolaevo</name>
    <dbReference type="NCBI Taxonomy" id="1240687"/>
    <lineage>
        <taxon>Bacteria</taxon>
        <taxon>Pseudomonadati</taxon>
        <taxon>Spirochaetota</taxon>
        <taxon>Spirochaetia</taxon>
        <taxon>Leptospirales</taxon>
        <taxon>Leptospiraceae</taxon>
        <taxon>Leptospira</taxon>
    </lineage>
</organism>
<gene>
    <name evidence="1" type="ORF">LEP1GSC008_2222</name>
</gene>
<reference evidence="1 2" key="1">
    <citation type="submission" date="2013-01" db="EMBL/GenBank/DDBJ databases">
        <authorList>
            <person name="Harkins D.M."/>
            <person name="Durkin A.S."/>
            <person name="Brinkac L.M."/>
            <person name="Haft D.H."/>
            <person name="Selengut J.D."/>
            <person name="Sanka R."/>
            <person name="DePew J."/>
            <person name="Purushe J."/>
            <person name="Galloway R.L."/>
            <person name="Vinetz J.M."/>
            <person name="Sutton G.G."/>
            <person name="Nierman W.C."/>
            <person name="Fouts D.E."/>
        </authorList>
    </citation>
    <scope>NUCLEOTIDE SEQUENCE [LARGE SCALE GENOMIC DNA]</scope>
    <source>
        <strain evidence="1 2">Nikolaevo</strain>
    </source>
</reference>
<proteinExistence type="predicted"/>
<evidence type="ECO:0000313" key="2">
    <source>
        <dbReference type="Proteomes" id="UP000011980"/>
    </source>
</evidence>
<dbReference type="Proteomes" id="UP000011980">
    <property type="component" value="Unassembled WGS sequence"/>
</dbReference>
<protein>
    <submittedName>
        <fullName evidence="1">Uncharacterized protein</fullName>
    </submittedName>
</protein>
<name>M6EVQ2_9LEPT</name>
<comment type="caution">
    <text evidence="1">The sequence shown here is derived from an EMBL/GenBank/DDBJ whole genome shotgun (WGS) entry which is preliminary data.</text>
</comment>
<sequence>MVHLYFKFHLIHFTVHPKPNCTLSGKIKLSKLNVSLITLN</sequence>
<accession>M6EVQ2</accession>
<dbReference type="EMBL" id="ANCE01000210">
    <property type="protein sequence ID" value="EMK20538.1"/>
    <property type="molecule type" value="Genomic_DNA"/>
</dbReference>